<dbReference type="Gene3D" id="3.30.565.10">
    <property type="entry name" value="Histidine kinase-like ATPase, C-terminal domain"/>
    <property type="match status" value="1"/>
</dbReference>
<dbReference type="SMART" id="SM00091">
    <property type="entry name" value="PAS"/>
    <property type="match status" value="4"/>
</dbReference>
<evidence type="ECO:0000313" key="17">
    <source>
        <dbReference type="EMBL" id="QEX20783.1"/>
    </source>
</evidence>
<comment type="catalytic activity">
    <reaction evidence="1">
        <text>ATP + protein L-histidine = ADP + protein N-phospho-L-histidine.</text>
        <dbReference type="EC" id="2.7.13.3"/>
    </reaction>
</comment>
<dbReference type="SUPFAM" id="SSF52172">
    <property type="entry name" value="CheY-like"/>
    <property type="match status" value="1"/>
</dbReference>
<dbReference type="PROSITE" id="PS50109">
    <property type="entry name" value="HIS_KIN"/>
    <property type="match status" value="1"/>
</dbReference>
<dbReference type="InterPro" id="IPR036890">
    <property type="entry name" value="HATPase_C_sf"/>
</dbReference>
<dbReference type="KEGG" id="hadh:FRZ61_07020"/>
<dbReference type="Pfam" id="PF00072">
    <property type="entry name" value="Response_reg"/>
    <property type="match status" value="1"/>
</dbReference>
<dbReference type="EC" id="2.7.13.3" evidence="2"/>
<accession>A0A5J6MUF6</accession>
<dbReference type="InterPro" id="IPR000700">
    <property type="entry name" value="PAS-assoc_C"/>
</dbReference>
<keyword evidence="7" id="KW-0067">ATP-binding</keyword>
<dbReference type="GO" id="GO:0000155">
    <property type="term" value="F:phosphorelay sensor kinase activity"/>
    <property type="evidence" value="ECO:0007669"/>
    <property type="project" value="InterPro"/>
</dbReference>
<dbReference type="NCBIfam" id="TIGR00229">
    <property type="entry name" value="sensory_box"/>
    <property type="match status" value="3"/>
</dbReference>
<gene>
    <name evidence="17" type="ORF">FRZ61_07020</name>
</gene>
<evidence type="ECO:0000256" key="9">
    <source>
        <dbReference type="ARBA" id="ARBA00064003"/>
    </source>
</evidence>
<feature type="domain" description="PAC" evidence="16">
    <location>
        <begin position="204"/>
        <end position="258"/>
    </location>
</feature>
<dbReference type="InterPro" id="IPR011006">
    <property type="entry name" value="CheY-like_superfamily"/>
</dbReference>
<evidence type="ECO:0000256" key="13">
    <source>
        <dbReference type="SAM" id="MobiDB-lite"/>
    </source>
</evidence>
<evidence type="ECO:0000256" key="1">
    <source>
        <dbReference type="ARBA" id="ARBA00000085"/>
    </source>
</evidence>
<dbReference type="SMART" id="SM00086">
    <property type="entry name" value="PAC"/>
    <property type="match status" value="3"/>
</dbReference>
<dbReference type="PROSITE" id="PS50110">
    <property type="entry name" value="RESPONSE_REGULATORY"/>
    <property type="match status" value="1"/>
</dbReference>
<dbReference type="InterPro" id="IPR003594">
    <property type="entry name" value="HATPase_dom"/>
</dbReference>
<evidence type="ECO:0000256" key="5">
    <source>
        <dbReference type="ARBA" id="ARBA00022741"/>
    </source>
</evidence>
<dbReference type="OrthoDB" id="9801651at2"/>
<dbReference type="SUPFAM" id="SSF47384">
    <property type="entry name" value="Homodimeric domain of signal transducing histidine kinase"/>
    <property type="match status" value="1"/>
</dbReference>
<dbReference type="Pfam" id="PF00512">
    <property type="entry name" value="HisKA"/>
    <property type="match status" value="1"/>
</dbReference>
<dbReference type="CDD" id="cd00130">
    <property type="entry name" value="PAS"/>
    <property type="match status" value="3"/>
</dbReference>
<dbReference type="AlphaFoldDB" id="A0A5J6MUF6"/>
<evidence type="ECO:0000256" key="7">
    <source>
        <dbReference type="ARBA" id="ARBA00022840"/>
    </source>
</evidence>
<dbReference type="Proteomes" id="UP000325797">
    <property type="component" value="Chromosome"/>
</dbReference>
<evidence type="ECO:0000256" key="3">
    <source>
        <dbReference type="ARBA" id="ARBA00022553"/>
    </source>
</evidence>
<name>A0A5J6MUF6_9PROT</name>
<feature type="domain" description="Histidine kinase" evidence="14">
    <location>
        <begin position="572"/>
        <end position="793"/>
    </location>
</feature>
<dbReference type="SUPFAM" id="SSF55874">
    <property type="entry name" value="ATPase domain of HSP90 chaperone/DNA topoisomerase II/histidine kinase"/>
    <property type="match status" value="1"/>
</dbReference>
<evidence type="ECO:0000256" key="2">
    <source>
        <dbReference type="ARBA" id="ARBA00012438"/>
    </source>
</evidence>
<dbReference type="InterPro" id="IPR036097">
    <property type="entry name" value="HisK_dim/P_sf"/>
</dbReference>
<dbReference type="Gene3D" id="3.40.50.2300">
    <property type="match status" value="1"/>
</dbReference>
<feature type="modified residue" description="4-aspartylphosphate" evidence="11">
    <location>
        <position position="865"/>
    </location>
</feature>
<dbReference type="PANTHER" id="PTHR45339">
    <property type="entry name" value="HYBRID SIGNAL TRANSDUCTION HISTIDINE KINASE J"/>
    <property type="match status" value="1"/>
</dbReference>
<dbReference type="CDD" id="cd17546">
    <property type="entry name" value="REC_hyHK_CKI1_RcsC-like"/>
    <property type="match status" value="1"/>
</dbReference>
<evidence type="ECO:0000256" key="10">
    <source>
        <dbReference type="ARBA" id="ARBA00068150"/>
    </source>
</evidence>
<dbReference type="GO" id="GO:0005524">
    <property type="term" value="F:ATP binding"/>
    <property type="evidence" value="ECO:0007669"/>
    <property type="project" value="UniProtKB-KW"/>
</dbReference>
<dbReference type="SMART" id="SM00448">
    <property type="entry name" value="REC"/>
    <property type="match status" value="1"/>
</dbReference>
<dbReference type="Gene3D" id="3.30.450.20">
    <property type="entry name" value="PAS domain"/>
    <property type="match status" value="4"/>
</dbReference>
<organism evidence="17 18">
    <name type="scientific">Hypericibacter adhaerens</name>
    <dbReference type="NCBI Taxonomy" id="2602016"/>
    <lineage>
        <taxon>Bacteria</taxon>
        <taxon>Pseudomonadati</taxon>
        <taxon>Pseudomonadota</taxon>
        <taxon>Alphaproteobacteria</taxon>
        <taxon>Rhodospirillales</taxon>
        <taxon>Dongiaceae</taxon>
        <taxon>Hypericibacter</taxon>
    </lineage>
</organism>
<keyword evidence="4" id="KW-0808">Transferase</keyword>
<dbReference type="PANTHER" id="PTHR45339:SF1">
    <property type="entry name" value="HYBRID SIGNAL TRANSDUCTION HISTIDINE KINASE J"/>
    <property type="match status" value="1"/>
</dbReference>
<keyword evidence="5" id="KW-0547">Nucleotide-binding</keyword>
<keyword evidence="12" id="KW-0175">Coiled coil</keyword>
<evidence type="ECO:0000256" key="11">
    <source>
        <dbReference type="PROSITE-ProRule" id="PRU00169"/>
    </source>
</evidence>
<evidence type="ECO:0000256" key="6">
    <source>
        <dbReference type="ARBA" id="ARBA00022777"/>
    </source>
</evidence>
<evidence type="ECO:0000259" key="14">
    <source>
        <dbReference type="PROSITE" id="PS50109"/>
    </source>
</evidence>
<dbReference type="InterPro" id="IPR001610">
    <property type="entry name" value="PAC"/>
</dbReference>
<feature type="domain" description="PAC" evidence="16">
    <location>
        <begin position="335"/>
        <end position="387"/>
    </location>
</feature>
<dbReference type="InterPro" id="IPR004358">
    <property type="entry name" value="Sig_transdc_His_kin-like_C"/>
</dbReference>
<dbReference type="InterPro" id="IPR001789">
    <property type="entry name" value="Sig_transdc_resp-reg_receiver"/>
</dbReference>
<comment type="subunit">
    <text evidence="9">At low DSF concentrations, interacts with RpfF.</text>
</comment>
<dbReference type="PRINTS" id="PR00344">
    <property type="entry name" value="BCTRLSENSOR"/>
</dbReference>
<dbReference type="SUPFAM" id="SSF55785">
    <property type="entry name" value="PYP-like sensor domain (PAS domain)"/>
    <property type="match status" value="4"/>
</dbReference>
<dbReference type="CDD" id="cd16922">
    <property type="entry name" value="HATPase_EvgS-ArcB-TorS-like"/>
    <property type="match status" value="1"/>
</dbReference>
<evidence type="ECO:0000259" key="15">
    <source>
        <dbReference type="PROSITE" id="PS50110"/>
    </source>
</evidence>
<feature type="coiled-coil region" evidence="12">
    <location>
        <begin position="517"/>
        <end position="551"/>
    </location>
</feature>
<feature type="domain" description="Response regulatory" evidence="15">
    <location>
        <begin position="816"/>
        <end position="933"/>
    </location>
</feature>
<evidence type="ECO:0000259" key="16">
    <source>
        <dbReference type="PROSITE" id="PS50113"/>
    </source>
</evidence>
<dbReference type="Gene3D" id="2.10.70.100">
    <property type="match status" value="1"/>
</dbReference>
<keyword evidence="8" id="KW-0902">Two-component regulatory system</keyword>
<dbReference type="InterPro" id="IPR013655">
    <property type="entry name" value="PAS_fold_3"/>
</dbReference>
<dbReference type="Gene3D" id="1.10.287.130">
    <property type="match status" value="1"/>
</dbReference>
<evidence type="ECO:0000256" key="4">
    <source>
        <dbReference type="ARBA" id="ARBA00022679"/>
    </source>
</evidence>
<dbReference type="RefSeq" id="WP_151115001.1">
    <property type="nucleotide sequence ID" value="NZ_CP042582.1"/>
</dbReference>
<dbReference type="SMART" id="SM00388">
    <property type="entry name" value="HisKA"/>
    <property type="match status" value="1"/>
</dbReference>
<dbReference type="FunFam" id="1.10.287.130:FF:000002">
    <property type="entry name" value="Two-component osmosensing histidine kinase"/>
    <property type="match status" value="1"/>
</dbReference>
<dbReference type="FunFam" id="3.30.565.10:FF:000010">
    <property type="entry name" value="Sensor histidine kinase RcsC"/>
    <property type="match status" value="1"/>
</dbReference>
<dbReference type="InterPro" id="IPR000014">
    <property type="entry name" value="PAS"/>
</dbReference>
<sequence length="996" mass="110367">MLAEATATELTAAIESLGVATFVVEAQPDGHFRYIAANRLELEICGARYGHIVGRRPEELFAPEEAQRFIAEYRECLKSRHAIERDLAGLVADDMITRTTLTPLLAADGSARRVMGMHRMVTVAAPLERIDLNASASRVSAEDQMELAMRFLPDTTVTYVNDRYCRYFGKPREALIGKRFIDYIAQDQRAHVLREIGVVTPARPLAEYMLRSVFRDGRVGWQLWRDRGIFNDAGQLLEFRSVGVDVTRVKELEDELRKSEERFSLAVQGSNDGIWDWNFVTGEIWFSPRWKEMLGYGPDELPDNLETWHSVLHPGDAQVALKLVADYNAGRTERFLATLRHRHKDGSTRYILSRAINKRDATGRVTRIVGANTDITEIKQREQELTDLQKLLSRGAQLAKLGYWAWDEADDRCLYCTDEVARLHGLTVEEYYNVVGTNVNVAQRVHPEDRQRYVDVINSSRAACRPYDMEFRLYRRDGELVYAREVGEFIPDENGRAVRSVGITQDVTAFRLQQEAMRAEEARLQDYVIELEQAKSRLESQGKELASLAEDLALAKTKAEAASRSKSEFLAMMSHEIRTPMNGLIGMTGLLLDTDLTDEQSHYAQTVRESAEALLSIINDILDFSKLEAGRMRIDPVDFELDRVIDSVVTLLSPRAAAKGIALKAQPSPKEAQWLRGDAGRLRQIFFNLVGNAVKFTEKGSVTIATRLQRLDGGDVELYAEVIDTGIGIPDAAQANLFTRFTQADSSTSRKYGGTGLGLAICKQLVDLMGGEIGLDSGSDKGSRFWFTVRCQTAKPQRSADGLGLADLQRPRRGLRILVAEDNQVNQLLVSALLRRLGCQVDLVCNGLEAISAVQRIPYDLILMDVQMPEMDGIAASQAIRRLPGDVRRIPIIALTANAMAGQREEYIEAGMDDYVSKPIDMAQLMGAMTRLCGGEESGEAAPDGETPADATPPAASPAAASPAAVDAGAADTGSEELSALIDEIDQQKSAQAKSA</sequence>
<feature type="region of interest" description="Disordered" evidence="13">
    <location>
        <begin position="934"/>
        <end position="977"/>
    </location>
</feature>
<keyword evidence="6" id="KW-0418">Kinase</keyword>
<reference evidence="17 18" key="1">
    <citation type="submission" date="2019-08" db="EMBL/GenBank/DDBJ databases">
        <title>Hyperibacter terrae gen. nov., sp. nov. and Hyperibacter viscosus sp. nov., two new members in the family Rhodospirillaceae isolated from the rhizosphere of Hypericum perforatum.</title>
        <authorList>
            <person name="Noviana Z."/>
        </authorList>
    </citation>
    <scope>NUCLEOTIDE SEQUENCE [LARGE SCALE GENOMIC DNA]</scope>
    <source>
        <strain evidence="17 18">R5959</strain>
    </source>
</reference>
<dbReference type="Pfam" id="PF02518">
    <property type="entry name" value="HATPase_c"/>
    <property type="match status" value="1"/>
</dbReference>
<feature type="compositionally biased region" description="Low complexity" evidence="13">
    <location>
        <begin position="941"/>
        <end position="973"/>
    </location>
</feature>
<keyword evidence="3 11" id="KW-0597">Phosphoprotein</keyword>
<dbReference type="Pfam" id="PF08448">
    <property type="entry name" value="PAS_4"/>
    <property type="match status" value="2"/>
</dbReference>
<protein>
    <recommendedName>
        <fullName evidence="10">Sensory/regulatory protein RpfC</fullName>
        <ecNumber evidence="2">2.7.13.3</ecNumber>
    </recommendedName>
</protein>
<dbReference type="Pfam" id="PF08447">
    <property type="entry name" value="PAS_3"/>
    <property type="match status" value="2"/>
</dbReference>
<feature type="domain" description="PAC" evidence="16">
    <location>
        <begin position="467"/>
        <end position="519"/>
    </location>
</feature>
<dbReference type="InterPro" id="IPR003661">
    <property type="entry name" value="HisK_dim/P_dom"/>
</dbReference>
<dbReference type="InterPro" id="IPR035965">
    <property type="entry name" value="PAS-like_dom_sf"/>
</dbReference>
<dbReference type="InterPro" id="IPR005467">
    <property type="entry name" value="His_kinase_dom"/>
</dbReference>
<evidence type="ECO:0000313" key="18">
    <source>
        <dbReference type="Proteomes" id="UP000325797"/>
    </source>
</evidence>
<keyword evidence="18" id="KW-1185">Reference proteome</keyword>
<dbReference type="InterPro" id="IPR013656">
    <property type="entry name" value="PAS_4"/>
</dbReference>
<evidence type="ECO:0000256" key="12">
    <source>
        <dbReference type="SAM" id="Coils"/>
    </source>
</evidence>
<dbReference type="SMART" id="SM00387">
    <property type="entry name" value="HATPase_c"/>
    <property type="match status" value="1"/>
</dbReference>
<dbReference type="PROSITE" id="PS50113">
    <property type="entry name" value="PAC"/>
    <property type="match status" value="3"/>
</dbReference>
<proteinExistence type="predicted"/>
<dbReference type="CDD" id="cd00082">
    <property type="entry name" value="HisKA"/>
    <property type="match status" value="1"/>
</dbReference>
<dbReference type="EMBL" id="CP042582">
    <property type="protein sequence ID" value="QEX20783.1"/>
    <property type="molecule type" value="Genomic_DNA"/>
</dbReference>
<evidence type="ECO:0000256" key="8">
    <source>
        <dbReference type="ARBA" id="ARBA00023012"/>
    </source>
</evidence>